<reference evidence="1 2" key="1">
    <citation type="submission" date="2016-10" db="EMBL/GenBank/DDBJ databases">
        <authorList>
            <person name="de Groot N.N."/>
        </authorList>
    </citation>
    <scope>NUCLEOTIDE SEQUENCE [LARGE SCALE GENOMIC DNA]</scope>
    <source>
        <strain evidence="1 2">DSM 18610</strain>
    </source>
</reference>
<dbReference type="RefSeq" id="WP_090882344.1">
    <property type="nucleotide sequence ID" value="NZ_FOGG01000005.1"/>
</dbReference>
<dbReference type="EMBL" id="FOGG01000005">
    <property type="protein sequence ID" value="SER18831.1"/>
    <property type="molecule type" value="Genomic_DNA"/>
</dbReference>
<dbReference type="AlphaFoldDB" id="A0A1H9M5L4"/>
<gene>
    <name evidence="1" type="ORF">SAMN04488023_105108</name>
</gene>
<evidence type="ECO:0008006" key="3">
    <source>
        <dbReference type="Google" id="ProtNLM"/>
    </source>
</evidence>
<sequence length="143" mass="16813">MSLNVGQVLERVVRRDRMGISELSRKLNVSRRTIYNWFDQKSLNPEIIWKVGTVIGHDFSVELPDTFLRNEPGKRETFESHYEDVVKSDANTVYFWMNKYIRLLEKYNEILSHTTEELHAAPLAHHTVPKNTKKEFSGTFEKS</sequence>
<evidence type="ECO:0000313" key="1">
    <source>
        <dbReference type="EMBL" id="SER18831.1"/>
    </source>
</evidence>
<dbReference type="Proteomes" id="UP000199572">
    <property type="component" value="Unassembled WGS sequence"/>
</dbReference>
<protein>
    <recommendedName>
        <fullName evidence="3">HTH domain-containing protein</fullName>
    </recommendedName>
</protein>
<evidence type="ECO:0000313" key="2">
    <source>
        <dbReference type="Proteomes" id="UP000199572"/>
    </source>
</evidence>
<keyword evidence="2" id="KW-1185">Reference proteome</keyword>
<accession>A0A1H9M5L4</accession>
<proteinExistence type="predicted"/>
<dbReference type="OrthoDB" id="981159at2"/>
<organism evidence="1 2">
    <name type="scientific">Pedobacter rhizosphaerae</name>
    <dbReference type="NCBI Taxonomy" id="390241"/>
    <lineage>
        <taxon>Bacteria</taxon>
        <taxon>Pseudomonadati</taxon>
        <taxon>Bacteroidota</taxon>
        <taxon>Sphingobacteriia</taxon>
        <taxon>Sphingobacteriales</taxon>
        <taxon>Sphingobacteriaceae</taxon>
        <taxon>Pedobacter</taxon>
    </lineage>
</organism>
<name>A0A1H9M5L4_9SPHI</name>
<dbReference type="STRING" id="390241.SAMN04488023_105108"/>